<feature type="transmembrane region" description="Helical" evidence="1">
    <location>
        <begin position="12"/>
        <end position="35"/>
    </location>
</feature>
<feature type="transmembrane region" description="Helical" evidence="1">
    <location>
        <begin position="132"/>
        <end position="150"/>
    </location>
</feature>
<evidence type="ECO:0000313" key="2">
    <source>
        <dbReference type="EMBL" id="MBB6471093.1"/>
    </source>
</evidence>
<dbReference type="Proteomes" id="UP000555564">
    <property type="component" value="Unassembled WGS sequence"/>
</dbReference>
<accession>A0A7X0M3X5</accession>
<keyword evidence="3" id="KW-1185">Reference proteome</keyword>
<keyword evidence="1" id="KW-0472">Membrane</keyword>
<sequence>MSVARYASLDGGHAAAALGVLGVSSLVLVVGMWAVRGPVDGWAQWLMPVYGVGAVVASLVPGTRVAEAALLVAMVAMAGAAALMSRRFAEDERWRAIARPLEWLALGAGGSLAVLTYVSLPGHGVLVGLVEWTLLGVETAVLALVAAHLTRVAWEDAGRRVGDEVEARVVLPEAAGVAVRDLA</sequence>
<dbReference type="Pfam" id="PF06197">
    <property type="entry name" value="DUF998"/>
    <property type="match status" value="1"/>
</dbReference>
<dbReference type="RefSeq" id="WP_184978351.1">
    <property type="nucleotide sequence ID" value="NZ_BAAALO010000018.1"/>
</dbReference>
<feature type="transmembrane region" description="Helical" evidence="1">
    <location>
        <begin position="101"/>
        <end position="120"/>
    </location>
</feature>
<keyword evidence="1" id="KW-0812">Transmembrane</keyword>
<evidence type="ECO:0000313" key="3">
    <source>
        <dbReference type="Proteomes" id="UP000555564"/>
    </source>
</evidence>
<dbReference type="AlphaFoldDB" id="A0A7X0M3X5"/>
<proteinExistence type="predicted"/>
<dbReference type="EMBL" id="JACHIU010000001">
    <property type="protein sequence ID" value="MBB6471093.1"/>
    <property type="molecule type" value="Genomic_DNA"/>
</dbReference>
<evidence type="ECO:0000256" key="1">
    <source>
        <dbReference type="SAM" id="Phobius"/>
    </source>
</evidence>
<name>A0A7X0M3X5_9ACTN</name>
<protein>
    <submittedName>
        <fullName evidence="2">Uncharacterized protein</fullName>
    </submittedName>
</protein>
<gene>
    <name evidence="2" type="ORF">BJ992_000524</name>
</gene>
<comment type="caution">
    <text evidence="2">The sequence shown here is derived from an EMBL/GenBank/DDBJ whole genome shotgun (WGS) entry which is preliminary data.</text>
</comment>
<dbReference type="InterPro" id="IPR009339">
    <property type="entry name" value="DUF998"/>
</dbReference>
<feature type="transmembrane region" description="Helical" evidence="1">
    <location>
        <begin position="68"/>
        <end position="89"/>
    </location>
</feature>
<keyword evidence="1" id="KW-1133">Transmembrane helix</keyword>
<organism evidence="2 3">
    <name type="scientific">Sphaerisporangium rubeum</name>
    <dbReference type="NCBI Taxonomy" id="321317"/>
    <lineage>
        <taxon>Bacteria</taxon>
        <taxon>Bacillati</taxon>
        <taxon>Actinomycetota</taxon>
        <taxon>Actinomycetes</taxon>
        <taxon>Streptosporangiales</taxon>
        <taxon>Streptosporangiaceae</taxon>
        <taxon>Sphaerisporangium</taxon>
    </lineage>
</organism>
<reference evidence="2 3" key="1">
    <citation type="submission" date="2020-08" db="EMBL/GenBank/DDBJ databases">
        <title>Sequencing the genomes of 1000 actinobacteria strains.</title>
        <authorList>
            <person name="Klenk H.-P."/>
        </authorList>
    </citation>
    <scope>NUCLEOTIDE SEQUENCE [LARGE SCALE GENOMIC DNA]</scope>
    <source>
        <strain evidence="2 3">DSM 44936</strain>
    </source>
</reference>